<comment type="caution">
    <text evidence="1">The sequence shown here is derived from an EMBL/GenBank/DDBJ whole genome shotgun (WGS) entry which is preliminary data.</text>
</comment>
<name>A0AAE0WZD0_9PEZI</name>
<protein>
    <submittedName>
        <fullName evidence="1">Uncharacterized protein</fullName>
    </submittedName>
</protein>
<proteinExistence type="predicted"/>
<sequence length="162" mass="17948">MKMEAVLPLCSLLLLPRSVIYTYSFSLLRAAGVYLVLQPPLNKCYAPKAHVAAPGRVIARLSISYLSSLTSQVATCQRSRSVLVASCQLRQKRQWVWRLGGRWLGRLLTDNGECSAMVSVCAKLFMPNGSLEEAPNYEAGKVGEYLQRACSVQQLQSRPRVS</sequence>
<reference evidence="1" key="2">
    <citation type="submission" date="2023-06" db="EMBL/GenBank/DDBJ databases">
        <authorList>
            <consortium name="Lawrence Berkeley National Laboratory"/>
            <person name="Haridas S."/>
            <person name="Hensen N."/>
            <person name="Bonometti L."/>
            <person name="Westerberg I."/>
            <person name="Brannstrom I.O."/>
            <person name="Guillou S."/>
            <person name="Cros-Aarteil S."/>
            <person name="Calhoun S."/>
            <person name="Kuo A."/>
            <person name="Mondo S."/>
            <person name="Pangilinan J."/>
            <person name="Riley R."/>
            <person name="Labutti K."/>
            <person name="Andreopoulos B."/>
            <person name="Lipzen A."/>
            <person name="Chen C."/>
            <person name="Yanf M."/>
            <person name="Daum C."/>
            <person name="Ng V."/>
            <person name="Clum A."/>
            <person name="Steindorff A."/>
            <person name="Ohm R."/>
            <person name="Martin F."/>
            <person name="Silar P."/>
            <person name="Natvig D."/>
            <person name="Lalanne C."/>
            <person name="Gautier V."/>
            <person name="Ament-Velasquez S.L."/>
            <person name="Kruys A."/>
            <person name="Hutchinson M.I."/>
            <person name="Powell A.J."/>
            <person name="Barry K."/>
            <person name="Miller A.N."/>
            <person name="Grigoriev I.V."/>
            <person name="Debuchy R."/>
            <person name="Gladieux P."/>
            <person name="Thoren M.H."/>
            <person name="Johannesson H."/>
        </authorList>
    </citation>
    <scope>NUCLEOTIDE SEQUENCE</scope>
    <source>
        <strain evidence="1">CBS 314.62</strain>
    </source>
</reference>
<organism evidence="1 2">
    <name type="scientific">Podospora appendiculata</name>
    <dbReference type="NCBI Taxonomy" id="314037"/>
    <lineage>
        <taxon>Eukaryota</taxon>
        <taxon>Fungi</taxon>
        <taxon>Dikarya</taxon>
        <taxon>Ascomycota</taxon>
        <taxon>Pezizomycotina</taxon>
        <taxon>Sordariomycetes</taxon>
        <taxon>Sordariomycetidae</taxon>
        <taxon>Sordariales</taxon>
        <taxon>Podosporaceae</taxon>
        <taxon>Podospora</taxon>
    </lineage>
</organism>
<reference evidence="1" key="1">
    <citation type="journal article" date="2023" name="Mol. Phylogenet. Evol.">
        <title>Genome-scale phylogeny and comparative genomics of the fungal order Sordariales.</title>
        <authorList>
            <person name="Hensen N."/>
            <person name="Bonometti L."/>
            <person name="Westerberg I."/>
            <person name="Brannstrom I.O."/>
            <person name="Guillou S."/>
            <person name="Cros-Aarteil S."/>
            <person name="Calhoun S."/>
            <person name="Haridas S."/>
            <person name="Kuo A."/>
            <person name="Mondo S."/>
            <person name="Pangilinan J."/>
            <person name="Riley R."/>
            <person name="LaButti K."/>
            <person name="Andreopoulos B."/>
            <person name="Lipzen A."/>
            <person name="Chen C."/>
            <person name="Yan M."/>
            <person name="Daum C."/>
            <person name="Ng V."/>
            <person name="Clum A."/>
            <person name="Steindorff A."/>
            <person name="Ohm R.A."/>
            <person name="Martin F."/>
            <person name="Silar P."/>
            <person name="Natvig D.O."/>
            <person name="Lalanne C."/>
            <person name="Gautier V."/>
            <person name="Ament-Velasquez S.L."/>
            <person name="Kruys A."/>
            <person name="Hutchinson M.I."/>
            <person name="Powell A.J."/>
            <person name="Barry K."/>
            <person name="Miller A.N."/>
            <person name="Grigoriev I.V."/>
            <person name="Debuchy R."/>
            <person name="Gladieux P."/>
            <person name="Hiltunen Thoren M."/>
            <person name="Johannesson H."/>
        </authorList>
    </citation>
    <scope>NUCLEOTIDE SEQUENCE</scope>
    <source>
        <strain evidence="1">CBS 314.62</strain>
    </source>
</reference>
<dbReference type="Proteomes" id="UP001270362">
    <property type="component" value="Unassembled WGS sequence"/>
</dbReference>
<gene>
    <name evidence="1" type="ORF">B0T22DRAFT_303290</name>
</gene>
<keyword evidence="2" id="KW-1185">Reference proteome</keyword>
<evidence type="ECO:0000313" key="2">
    <source>
        <dbReference type="Proteomes" id="UP001270362"/>
    </source>
</evidence>
<accession>A0AAE0WZD0</accession>
<dbReference type="EMBL" id="JAULSO010000007">
    <property type="protein sequence ID" value="KAK3681274.1"/>
    <property type="molecule type" value="Genomic_DNA"/>
</dbReference>
<dbReference type="AlphaFoldDB" id="A0AAE0WZD0"/>
<evidence type="ECO:0000313" key="1">
    <source>
        <dbReference type="EMBL" id="KAK3681274.1"/>
    </source>
</evidence>